<evidence type="ECO:0000313" key="1">
    <source>
        <dbReference type="EMBL" id="GAA5494040.1"/>
    </source>
</evidence>
<evidence type="ECO:0000313" key="2">
    <source>
        <dbReference type="Proteomes" id="UP001424741"/>
    </source>
</evidence>
<dbReference type="Pfam" id="PF11899">
    <property type="entry name" value="DUF3419"/>
    <property type="match status" value="1"/>
</dbReference>
<protein>
    <recommendedName>
        <fullName evidence="3">DUF3419 family protein</fullName>
    </recommendedName>
</protein>
<dbReference type="InterPro" id="IPR021829">
    <property type="entry name" value="DUF3419"/>
</dbReference>
<accession>A0ABP9UUG4</accession>
<dbReference type="Proteomes" id="UP001424741">
    <property type="component" value="Unassembled WGS sequence"/>
</dbReference>
<dbReference type="InterPro" id="IPR029063">
    <property type="entry name" value="SAM-dependent_MTases_sf"/>
</dbReference>
<proteinExistence type="predicted"/>
<reference evidence="1 2" key="1">
    <citation type="submission" date="2024-02" db="EMBL/GenBank/DDBJ databases">
        <title>Rubritalea halochordaticola NBRC 107102.</title>
        <authorList>
            <person name="Ichikawa N."/>
            <person name="Katano-Makiyama Y."/>
            <person name="Hidaka K."/>
        </authorList>
    </citation>
    <scope>NUCLEOTIDE SEQUENCE [LARGE SCALE GENOMIC DNA]</scope>
    <source>
        <strain evidence="1 2">NBRC 107102</strain>
    </source>
</reference>
<dbReference type="SUPFAM" id="SSF53335">
    <property type="entry name" value="S-adenosyl-L-methionine-dependent methyltransferases"/>
    <property type="match status" value="1"/>
</dbReference>
<keyword evidence="2" id="KW-1185">Reference proteome</keyword>
<evidence type="ECO:0008006" key="3">
    <source>
        <dbReference type="Google" id="ProtNLM"/>
    </source>
</evidence>
<dbReference type="PANTHER" id="PTHR47473">
    <property type="entry name" value="BTA1P"/>
    <property type="match status" value="1"/>
</dbReference>
<comment type="caution">
    <text evidence="1">The sequence shown here is derived from an EMBL/GenBank/DDBJ whole genome shotgun (WGS) entry which is preliminary data.</text>
</comment>
<name>A0ABP9UUG4_9BACT</name>
<sequence>MSQHSEIQQRAKFDQVRYANCWEDADILVEALQPAGRFCVSIGSAGDNSFSLLAEGATKVIAVELNPTQVACIELRKAAYSELSYDEFLILLGERDGERLPLFERCSSHLTLDSLAFWSSRMEEIETGFYRHGKFENYFKLFRSRIIPLIHSRKRVAALLLEKSLPERKAFYDKVWNSWRWRLLFNLFFSRTVMGRLGRDPSFFDYVEGSVADRILGRTKHALTELAPHDNPYLRWILNGCYGEALPHALREENFETIKANIDKFTIESRPLESLLTNGQEKFDAFNLSDIFEYMSEQNYRALLEQICSASNPGARLAYWNMLAPRSRPEDMAGKLQSQPKLSEQLHLQDKAFFYSRFIVEEVL</sequence>
<dbReference type="PANTHER" id="PTHR47473:SF1">
    <property type="entry name" value="METHYLTRANSFERASE DOMAIN-CONTAINING PROTEIN"/>
    <property type="match status" value="1"/>
</dbReference>
<dbReference type="RefSeq" id="WP_346187084.1">
    <property type="nucleotide sequence ID" value="NZ_BAABRL010000001.1"/>
</dbReference>
<gene>
    <name evidence="1" type="ORF">Rhal01_00195</name>
</gene>
<dbReference type="EMBL" id="BAABRL010000001">
    <property type="protein sequence ID" value="GAA5494040.1"/>
    <property type="molecule type" value="Genomic_DNA"/>
</dbReference>
<organism evidence="1 2">
    <name type="scientific">Rubritalea halochordaticola</name>
    <dbReference type="NCBI Taxonomy" id="714537"/>
    <lineage>
        <taxon>Bacteria</taxon>
        <taxon>Pseudomonadati</taxon>
        <taxon>Verrucomicrobiota</taxon>
        <taxon>Verrucomicrobiia</taxon>
        <taxon>Verrucomicrobiales</taxon>
        <taxon>Rubritaleaceae</taxon>
        <taxon>Rubritalea</taxon>
    </lineage>
</organism>